<protein>
    <submittedName>
        <fullName evidence="4">Opioid growth factor receptor-like protein 1</fullName>
    </submittedName>
</protein>
<evidence type="ECO:0000313" key="4">
    <source>
        <dbReference type="EMBL" id="KAF5904607.1"/>
    </source>
</evidence>
<accession>A0A8J4X5I4</accession>
<dbReference type="InterPro" id="IPR039574">
    <property type="entry name" value="OGFr"/>
</dbReference>
<dbReference type="Pfam" id="PF04664">
    <property type="entry name" value="OGFr_N"/>
    <property type="match status" value="1"/>
</dbReference>
<sequence length="189" mass="22475">MGNSEDTAKDYDSTWDDENDYEDTTEPFKLWSSSTQRNQHAAKDMQSYRRACRMMLLDDVADHDVGNDADQRNLWFYQNKIPYSADGICIEDFHMQWFGDYHRLERVHSYIQWLFPTDEKGMNENEGMGGINLLDTKAIRLFRRNEELKKRLLKSYKLMLDFYGIELVSEKTGDVKRAVNWEERFANLN</sequence>
<dbReference type="EMBL" id="QNUK01000055">
    <property type="protein sequence ID" value="KAF5904607.1"/>
    <property type="molecule type" value="Genomic_DNA"/>
</dbReference>
<reference evidence="4" key="1">
    <citation type="submission" date="2020-07" db="EMBL/GenBank/DDBJ databases">
        <title>Clarias magur genome sequencing, assembly and annotation.</title>
        <authorList>
            <person name="Kushwaha B."/>
            <person name="Kumar R."/>
            <person name="Das P."/>
            <person name="Joshi C.G."/>
            <person name="Kumar D."/>
            <person name="Nagpure N.S."/>
            <person name="Pandey M."/>
            <person name="Agarwal S."/>
            <person name="Srivastava S."/>
            <person name="Singh M."/>
            <person name="Sahoo L."/>
            <person name="Jayasankar P."/>
            <person name="Meher P.K."/>
            <person name="Koringa P.G."/>
            <person name="Iquebal M.A."/>
            <person name="Das S.P."/>
            <person name="Bit A."/>
            <person name="Patnaik S."/>
            <person name="Patel N."/>
            <person name="Shah T.M."/>
            <person name="Hinsu A."/>
            <person name="Jena J.K."/>
        </authorList>
    </citation>
    <scope>NUCLEOTIDE SEQUENCE</scope>
    <source>
        <strain evidence="4">CIFAMagur01</strain>
        <tissue evidence="4">Testis</tissue>
    </source>
</reference>
<name>A0A8J4X5I4_CLAMG</name>
<feature type="region of interest" description="Disordered" evidence="2">
    <location>
        <begin position="1"/>
        <end position="22"/>
    </location>
</feature>
<organism evidence="4 5">
    <name type="scientific">Clarias magur</name>
    <name type="common">Asian catfish</name>
    <name type="synonym">Macropteronotus magur</name>
    <dbReference type="NCBI Taxonomy" id="1594786"/>
    <lineage>
        <taxon>Eukaryota</taxon>
        <taxon>Metazoa</taxon>
        <taxon>Chordata</taxon>
        <taxon>Craniata</taxon>
        <taxon>Vertebrata</taxon>
        <taxon>Euteleostomi</taxon>
        <taxon>Actinopterygii</taxon>
        <taxon>Neopterygii</taxon>
        <taxon>Teleostei</taxon>
        <taxon>Ostariophysi</taxon>
        <taxon>Siluriformes</taxon>
        <taxon>Clariidae</taxon>
        <taxon>Clarias</taxon>
    </lineage>
</organism>
<evidence type="ECO:0000313" key="5">
    <source>
        <dbReference type="Proteomes" id="UP000727407"/>
    </source>
</evidence>
<evidence type="ECO:0000259" key="3">
    <source>
        <dbReference type="Pfam" id="PF04664"/>
    </source>
</evidence>
<dbReference type="Proteomes" id="UP000727407">
    <property type="component" value="Unassembled WGS sequence"/>
</dbReference>
<dbReference type="InterPro" id="IPR006757">
    <property type="entry name" value="OGF_rcpt"/>
</dbReference>
<dbReference type="GO" id="GO:0140625">
    <property type="term" value="F:opioid growth factor receptor activity"/>
    <property type="evidence" value="ECO:0007669"/>
    <property type="project" value="InterPro"/>
</dbReference>
<dbReference type="AlphaFoldDB" id="A0A8J4X5I4"/>
<comment type="similarity">
    <text evidence="1">Belongs to the opioid growth factor receptor family.</text>
</comment>
<proteinExistence type="inferred from homology"/>
<dbReference type="GO" id="GO:0016020">
    <property type="term" value="C:membrane"/>
    <property type="evidence" value="ECO:0007669"/>
    <property type="project" value="InterPro"/>
</dbReference>
<dbReference type="OrthoDB" id="9030204at2759"/>
<keyword evidence="5" id="KW-1185">Reference proteome</keyword>
<keyword evidence="4" id="KW-0675">Receptor</keyword>
<feature type="compositionally biased region" description="Basic and acidic residues" evidence="2">
    <location>
        <begin position="1"/>
        <end position="12"/>
    </location>
</feature>
<dbReference type="PANTHER" id="PTHR14015:SF1">
    <property type="entry name" value="OPIOID GROWTH FACTOR RECEPTOR"/>
    <property type="match status" value="1"/>
</dbReference>
<dbReference type="PANTHER" id="PTHR14015">
    <property type="entry name" value="OPIOID GROWTH FACTOR RECEPTOR OGFR ZETA-TYPE OPIOID RECEPTOR"/>
    <property type="match status" value="1"/>
</dbReference>
<feature type="non-terminal residue" evidence="4">
    <location>
        <position position="189"/>
    </location>
</feature>
<evidence type="ECO:0000256" key="2">
    <source>
        <dbReference type="SAM" id="MobiDB-lite"/>
    </source>
</evidence>
<feature type="compositionally biased region" description="Acidic residues" evidence="2">
    <location>
        <begin position="13"/>
        <end position="22"/>
    </location>
</feature>
<evidence type="ECO:0000256" key="1">
    <source>
        <dbReference type="ARBA" id="ARBA00010365"/>
    </source>
</evidence>
<gene>
    <name evidence="4" type="ORF">DAT39_005769</name>
</gene>
<comment type="caution">
    <text evidence="4">The sequence shown here is derived from an EMBL/GenBank/DDBJ whole genome shotgun (WGS) entry which is preliminary data.</text>
</comment>
<feature type="domain" description="Opioid growth factor receptor (OGFr) conserved" evidence="3">
    <location>
        <begin position="68"/>
        <end position="189"/>
    </location>
</feature>